<reference evidence="2 3" key="1">
    <citation type="submission" date="2018-06" db="EMBL/GenBank/DDBJ databases">
        <authorList>
            <consortium name="Pathogen Informatics"/>
            <person name="Doyle S."/>
        </authorList>
    </citation>
    <scope>NUCLEOTIDE SEQUENCE [LARGE SCALE GENOMIC DNA]</scope>
    <source>
        <strain evidence="2 3">NCTC8081</strain>
    </source>
</reference>
<evidence type="ECO:0000313" key="3">
    <source>
        <dbReference type="Proteomes" id="UP000250234"/>
    </source>
</evidence>
<evidence type="ECO:0000313" key="2">
    <source>
        <dbReference type="EMBL" id="SQC06662.1"/>
    </source>
</evidence>
<dbReference type="Proteomes" id="UP000250234">
    <property type="component" value="Unassembled WGS sequence"/>
</dbReference>
<accession>A0A2X3BRN2</accession>
<dbReference type="RefSeq" id="WP_181465738.1">
    <property type="nucleotide sequence ID" value="NZ_CATNXE010000013.1"/>
</dbReference>
<proteinExistence type="predicted"/>
<organism evidence="2 3">
    <name type="scientific">Clostridium perfringens</name>
    <dbReference type="NCBI Taxonomy" id="1502"/>
    <lineage>
        <taxon>Bacteria</taxon>
        <taxon>Bacillati</taxon>
        <taxon>Bacillota</taxon>
        <taxon>Clostridia</taxon>
        <taxon>Eubacteriales</taxon>
        <taxon>Clostridiaceae</taxon>
        <taxon>Clostridium</taxon>
    </lineage>
</organism>
<protein>
    <recommendedName>
        <fullName evidence="1">DUF6906 domain-containing protein</fullName>
    </recommendedName>
</protein>
<dbReference type="EMBL" id="UAWO01000002">
    <property type="protein sequence ID" value="SQC06662.1"/>
    <property type="molecule type" value="Genomic_DNA"/>
</dbReference>
<feature type="domain" description="DUF6906" evidence="1">
    <location>
        <begin position="1"/>
        <end position="49"/>
    </location>
</feature>
<gene>
    <name evidence="2" type="ORF">NCTC8081_00775</name>
</gene>
<dbReference type="AlphaFoldDB" id="A0A2X3BRN2"/>
<dbReference type="InterPro" id="IPR054201">
    <property type="entry name" value="DUF6906"/>
</dbReference>
<name>A0A2X3BRN2_CLOPF</name>
<dbReference type="Pfam" id="PF21847">
    <property type="entry name" value="DUF6906"/>
    <property type="match status" value="1"/>
</dbReference>
<sequence>MKQPKKLTMKQKKFLTKREYDCSLYSLIKEDKTSYIFFNKKTNEKLRLEK</sequence>
<evidence type="ECO:0000259" key="1">
    <source>
        <dbReference type="Pfam" id="PF21847"/>
    </source>
</evidence>